<gene>
    <name evidence="3" type="ordered locus">Spirs_2693</name>
</gene>
<dbReference type="OrthoDB" id="9825571at2"/>
<dbReference type="eggNOG" id="COG2335">
    <property type="taxonomic scope" value="Bacteria"/>
</dbReference>
<feature type="chain" id="PRO_5003150519" evidence="1">
    <location>
        <begin position="24"/>
        <end position="160"/>
    </location>
</feature>
<reference evidence="3 4" key="1">
    <citation type="journal article" date="2010" name="Stand. Genomic Sci.">
        <title>Complete genome sequence of Spirochaeta smaragdinae type strain (SEBR 4228).</title>
        <authorList>
            <person name="Mavromatis K."/>
            <person name="Yasawong M."/>
            <person name="Chertkov O."/>
            <person name="Lapidus A."/>
            <person name="Lucas S."/>
            <person name="Nolan M."/>
            <person name="Del Rio T.G."/>
            <person name="Tice H."/>
            <person name="Cheng J.F."/>
            <person name="Pitluck S."/>
            <person name="Liolios K."/>
            <person name="Ivanova N."/>
            <person name="Tapia R."/>
            <person name="Han C."/>
            <person name="Bruce D."/>
            <person name="Goodwin L."/>
            <person name="Pati A."/>
            <person name="Chen A."/>
            <person name="Palaniappan K."/>
            <person name="Land M."/>
            <person name="Hauser L."/>
            <person name="Chang Y.J."/>
            <person name="Jeffries C.D."/>
            <person name="Detter J.C."/>
            <person name="Rohde M."/>
            <person name="Brambilla E."/>
            <person name="Spring S."/>
            <person name="Goker M."/>
            <person name="Sikorski J."/>
            <person name="Woyke T."/>
            <person name="Bristow J."/>
            <person name="Eisen J.A."/>
            <person name="Markowitz V."/>
            <person name="Hugenholtz P."/>
            <person name="Klenk H.P."/>
            <person name="Kyrpides N.C."/>
        </authorList>
    </citation>
    <scope>NUCLEOTIDE SEQUENCE [LARGE SCALE GENOMIC DNA]</scope>
    <source>
        <strain evidence="4">DSM 11293 / JCM 15392 / SEBR 4228</strain>
    </source>
</reference>
<proteinExistence type="predicted"/>
<organism evidence="3 4">
    <name type="scientific">Sediminispirochaeta smaragdinae (strain DSM 11293 / JCM 15392 / SEBR 4228)</name>
    <name type="common">Spirochaeta smaragdinae</name>
    <dbReference type="NCBI Taxonomy" id="573413"/>
    <lineage>
        <taxon>Bacteria</taxon>
        <taxon>Pseudomonadati</taxon>
        <taxon>Spirochaetota</taxon>
        <taxon>Spirochaetia</taxon>
        <taxon>Spirochaetales</taxon>
        <taxon>Spirochaetaceae</taxon>
        <taxon>Sediminispirochaeta</taxon>
    </lineage>
</organism>
<dbReference type="SMART" id="SM00554">
    <property type="entry name" value="FAS1"/>
    <property type="match status" value="1"/>
</dbReference>
<accession>E1R8P3</accession>
<feature type="domain" description="FAS1" evidence="2">
    <location>
        <begin position="24"/>
        <end position="156"/>
    </location>
</feature>
<keyword evidence="1" id="KW-0732">Signal</keyword>
<dbReference type="InterPro" id="IPR036378">
    <property type="entry name" value="FAS1_dom_sf"/>
</dbReference>
<evidence type="ECO:0000259" key="2">
    <source>
        <dbReference type="PROSITE" id="PS50213"/>
    </source>
</evidence>
<dbReference type="KEGG" id="ssm:Spirs_2693"/>
<dbReference type="STRING" id="573413.Spirs_2693"/>
<dbReference type="RefSeq" id="WP_013255261.1">
    <property type="nucleotide sequence ID" value="NC_014364.1"/>
</dbReference>
<protein>
    <submittedName>
        <fullName evidence="3">Beta-Ig-H3/fasciclin</fullName>
    </submittedName>
</protein>
<dbReference type="SUPFAM" id="SSF82153">
    <property type="entry name" value="FAS1 domain"/>
    <property type="match status" value="1"/>
</dbReference>
<dbReference type="EMBL" id="CP002116">
    <property type="protein sequence ID" value="ADK81800.1"/>
    <property type="molecule type" value="Genomic_DNA"/>
</dbReference>
<evidence type="ECO:0000313" key="3">
    <source>
        <dbReference type="EMBL" id="ADK81800.1"/>
    </source>
</evidence>
<sequence length="160" mass="17068">MKKRIMIIGASIVFLLSAFAVSANDSLTQVMDSNPDFARFAQLINEGDTKALLAENEELTLLVPSNETLEAVTAQASDDAEAVDRFLKGHILIGALSYDQLRNSEKVITLGGDTLSVALDSDGRVHIGDLVLTSEKNLGTELVSVYSVSGPTDAVEKGEE</sequence>
<name>E1R8P3_SEDSS</name>
<dbReference type="HOGENOM" id="CLU_1651071_0_0_12"/>
<keyword evidence="4" id="KW-1185">Reference proteome</keyword>
<dbReference type="Pfam" id="PF02469">
    <property type="entry name" value="Fasciclin"/>
    <property type="match status" value="1"/>
</dbReference>
<dbReference type="AlphaFoldDB" id="E1R8P3"/>
<evidence type="ECO:0000256" key="1">
    <source>
        <dbReference type="SAM" id="SignalP"/>
    </source>
</evidence>
<dbReference type="PROSITE" id="PS50213">
    <property type="entry name" value="FAS1"/>
    <property type="match status" value="1"/>
</dbReference>
<feature type="signal peptide" evidence="1">
    <location>
        <begin position="1"/>
        <end position="23"/>
    </location>
</feature>
<dbReference type="InterPro" id="IPR000782">
    <property type="entry name" value="FAS1_domain"/>
</dbReference>
<evidence type="ECO:0000313" key="4">
    <source>
        <dbReference type="Proteomes" id="UP000002318"/>
    </source>
</evidence>
<dbReference type="Proteomes" id="UP000002318">
    <property type="component" value="Chromosome"/>
</dbReference>
<dbReference type="Gene3D" id="2.30.180.10">
    <property type="entry name" value="FAS1 domain"/>
    <property type="match status" value="1"/>
</dbReference>